<keyword evidence="8 10" id="KW-1133">Transmembrane helix</keyword>
<reference evidence="13" key="1">
    <citation type="journal article" date="2018" name="PLoS ONE">
        <title>Chinook salmon (Oncorhynchus tshawytscha) genome and transcriptome.</title>
        <authorList>
            <person name="Christensen K.A."/>
            <person name="Leong J.S."/>
            <person name="Sakhrani D."/>
            <person name="Biagi C.A."/>
            <person name="Minkley D.R."/>
            <person name="Withler R.E."/>
            <person name="Rondeau E.B."/>
            <person name="Koop B.F."/>
            <person name="Devlin R.H."/>
        </authorList>
    </citation>
    <scope>NUCLEOTIDE SEQUENCE [LARGE SCALE GENOMIC DNA]</scope>
</reference>
<evidence type="ECO:0000256" key="1">
    <source>
        <dbReference type="ARBA" id="ARBA00004251"/>
    </source>
</evidence>
<evidence type="ECO:0000256" key="6">
    <source>
        <dbReference type="ARBA" id="ARBA00022729"/>
    </source>
</evidence>
<evidence type="ECO:0000256" key="9">
    <source>
        <dbReference type="ARBA" id="ARBA00023136"/>
    </source>
</evidence>
<keyword evidence="4" id="KW-1003">Cell membrane</keyword>
<name>A0AAZ3Q2A5_ONCTS</name>
<evidence type="ECO:0000256" key="3">
    <source>
        <dbReference type="ARBA" id="ARBA00022448"/>
    </source>
</evidence>
<keyword evidence="7" id="KW-0653">Protein transport</keyword>
<evidence type="ECO:0000256" key="4">
    <source>
        <dbReference type="ARBA" id="ARBA00022475"/>
    </source>
</evidence>
<accession>A0AAZ3Q2A5</accession>
<feature type="signal peptide" evidence="11">
    <location>
        <begin position="1"/>
        <end position="18"/>
    </location>
</feature>
<reference evidence="12" key="3">
    <citation type="submission" date="2025-09" db="UniProtKB">
        <authorList>
            <consortium name="Ensembl"/>
        </authorList>
    </citation>
    <scope>IDENTIFICATION</scope>
</reference>
<keyword evidence="13" id="KW-1185">Reference proteome</keyword>
<organism evidence="12 13">
    <name type="scientific">Oncorhynchus tshawytscha</name>
    <name type="common">Chinook salmon</name>
    <name type="synonym">Salmo tshawytscha</name>
    <dbReference type="NCBI Taxonomy" id="74940"/>
    <lineage>
        <taxon>Eukaryota</taxon>
        <taxon>Metazoa</taxon>
        <taxon>Chordata</taxon>
        <taxon>Craniata</taxon>
        <taxon>Vertebrata</taxon>
        <taxon>Euteleostomi</taxon>
        <taxon>Actinopterygii</taxon>
        <taxon>Neopterygii</taxon>
        <taxon>Teleostei</taxon>
        <taxon>Protacanthopterygii</taxon>
        <taxon>Salmoniformes</taxon>
        <taxon>Salmonidae</taxon>
        <taxon>Salmoninae</taxon>
        <taxon>Oncorhynchus</taxon>
    </lineage>
</organism>
<sequence>FRSVFLLLGLCLFGAADALYKQWIPDTNYENKTNWDKGSVPCGNDIVQFSAQRKVSVYVETVHSVQEIQLPVDGEFILPSGGGFTVSNGGDPGCGAGVTAQFKDAESLQWFDPALWQAAESLDDLEKGRFLFSVHEESVPCQYDNVLFRAGSSFRVDTTSNQPSVPVQSVSVLGKKFSSSSEFTHYLGSHSGRVGASGCSDASGCDCGNSANHNRICGTVTCAPMSCKKPLYPIGHCCDVCSAIVTIQYSSGFILESYRNRLQHLFLGLPSYQSIQLGMSKVLKSQYFLGVIPRAAAAEIQIVLLDGESGAVAEALARDILKDVQAQGSNLGITGAEFQASSGATSGDGAGDNAGVVVGAVFGILIVVIGLPLLAVLFRRGVIKMPTMPTISIPSLSIHDHGFENPIFDKPTMMPEVPGIYD</sequence>
<keyword evidence="3" id="KW-0813">Transport</keyword>
<dbReference type="GeneTree" id="ENSGT00390000007463"/>
<dbReference type="GO" id="GO:0006898">
    <property type="term" value="P:receptor-mediated endocytosis"/>
    <property type="evidence" value="ECO:0007669"/>
    <property type="project" value="TreeGrafter"/>
</dbReference>
<keyword evidence="5 10" id="KW-0812">Transmembrane</keyword>
<dbReference type="Pfam" id="PF14828">
    <property type="entry name" value="Amnionless"/>
    <property type="match status" value="1"/>
</dbReference>
<dbReference type="Proteomes" id="UP000694402">
    <property type="component" value="Unassembled WGS sequence"/>
</dbReference>
<dbReference type="GO" id="GO:0016324">
    <property type="term" value="C:apical plasma membrane"/>
    <property type="evidence" value="ECO:0007669"/>
    <property type="project" value="TreeGrafter"/>
</dbReference>
<keyword evidence="6 11" id="KW-0732">Signal</keyword>
<dbReference type="GO" id="GO:0030139">
    <property type="term" value="C:endocytic vesicle"/>
    <property type="evidence" value="ECO:0007669"/>
    <property type="project" value="TreeGrafter"/>
</dbReference>
<gene>
    <name evidence="12" type="primary">AMN</name>
</gene>
<dbReference type="PANTHER" id="PTHR14995:SF2">
    <property type="entry name" value="PROTEIN AMNIONLESS"/>
    <property type="match status" value="1"/>
</dbReference>
<evidence type="ECO:0000256" key="5">
    <source>
        <dbReference type="ARBA" id="ARBA00022692"/>
    </source>
</evidence>
<feature type="chain" id="PRO_5044237637" description="Protein amnionless" evidence="11">
    <location>
        <begin position="19"/>
        <end position="422"/>
    </location>
</feature>
<comment type="subcellular location">
    <subcellularLocation>
        <location evidence="1">Cell membrane</location>
        <topology evidence="1">Single-pass type I membrane protein</topology>
    </subcellularLocation>
</comment>
<evidence type="ECO:0000256" key="11">
    <source>
        <dbReference type="SAM" id="SignalP"/>
    </source>
</evidence>
<dbReference type="AlphaFoldDB" id="A0AAZ3Q2A5"/>
<feature type="transmembrane region" description="Helical" evidence="10">
    <location>
        <begin position="354"/>
        <end position="378"/>
    </location>
</feature>
<dbReference type="PANTHER" id="PTHR14995">
    <property type="entry name" value="AMNIONLESS"/>
    <property type="match status" value="1"/>
</dbReference>
<dbReference type="GO" id="GO:0015031">
    <property type="term" value="P:protein transport"/>
    <property type="evidence" value="ECO:0007669"/>
    <property type="project" value="UniProtKB-KW"/>
</dbReference>
<dbReference type="Ensembl" id="ENSOTST00005128406.1">
    <property type="protein sequence ID" value="ENSOTSP00005122623.1"/>
    <property type="gene ID" value="ENSOTSG00005063775.1"/>
</dbReference>
<dbReference type="InterPro" id="IPR026112">
    <property type="entry name" value="AMN"/>
</dbReference>
<keyword evidence="9 10" id="KW-0472">Membrane</keyword>
<proteinExistence type="predicted"/>
<protein>
    <recommendedName>
        <fullName evidence="2">Protein amnionless</fullName>
    </recommendedName>
</protein>
<evidence type="ECO:0000256" key="8">
    <source>
        <dbReference type="ARBA" id="ARBA00022989"/>
    </source>
</evidence>
<evidence type="ECO:0000313" key="13">
    <source>
        <dbReference type="Proteomes" id="UP000694402"/>
    </source>
</evidence>
<evidence type="ECO:0000256" key="7">
    <source>
        <dbReference type="ARBA" id="ARBA00022927"/>
    </source>
</evidence>
<evidence type="ECO:0000313" key="12">
    <source>
        <dbReference type="Ensembl" id="ENSOTSP00005122623.1"/>
    </source>
</evidence>
<reference evidence="12" key="2">
    <citation type="submission" date="2025-08" db="UniProtKB">
        <authorList>
            <consortium name="Ensembl"/>
        </authorList>
    </citation>
    <scope>IDENTIFICATION</scope>
</reference>
<evidence type="ECO:0000256" key="2">
    <source>
        <dbReference type="ARBA" id="ARBA00021200"/>
    </source>
</evidence>
<evidence type="ECO:0000256" key="10">
    <source>
        <dbReference type="SAM" id="Phobius"/>
    </source>
</evidence>